<protein>
    <submittedName>
        <fullName evidence="2">Gliding motility lipoprotein GldD</fullName>
    </submittedName>
</protein>
<sequence>MRIAVMLIMLLTLLSCGDDVLVKPNAKLRLDYPAPSFHKTMTECDYNFMMSDFAEFQKSRNCGSKIHYPGMNATVYLTYQEIKNNNLDSLLYDAQKLAYNHDSRANGIPEQLFVNPENRTYGMFYSINGNAASQSHFYLTDSIRHFVTGSLYFEAKPNFDSIYPAVVYLRDDIRTMMETMEWEQ</sequence>
<feature type="signal peptide" evidence="1">
    <location>
        <begin position="1"/>
        <end position="17"/>
    </location>
</feature>
<evidence type="ECO:0000313" key="2">
    <source>
        <dbReference type="EMBL" id="GER60327.1"/>
    </source>
</evidence>
<dbReference type="AlphaFoldDB" id="A0A5J4J732"/>
<keyword evidence="1" id="KW-0732">Signal</keyword>
<dbReference type="PROSITE" id="PS51257">
    <property type="entry name" value="PROKAR_LIPOPROTEIN"/>
    <property type="match status" value="1"/>
</dbReference>
<evidence type="ECO:0000313" key="3">
    <source>
        <dbReference type="Proteomes" id="UP000326509"/>
    </source>
</evidence>
<dbReference type="InterPro" id="IPR019850">
    <property type="entry name" value="GldD-like"/>
</dbReference>
<comment type="caution">
    <text evidence="2">The sequence shown here is derived from an EMBL/GenBank/DDBJ whole genome shotgun (WGS) entry which is preliminary data.</text>
</comment>
<dbReference type="EMBL" id="BKCG01000007">
    <property type="protein sequence ID" value="GER60327.1"/>
    <property type="molecule type" value="Genomic_DNA"/>
</dbReference>
<accession>A0A5J4J732</accession>
<organism evidence="2 3">
    <name type="scientific">Patiriisocius marinus</name>
    <dbReference type="NCBI Taxonomy" id="1397112"/>
    <lineage>
        <taxon>Bacteria</taxon>
        <taxon>Pseudomonadati</taxon>
        <taxon>Bacteroidota</taxon>
        <taxon>Flavobacteriia</taxon>
        <taxon>Flavobacteriales</taxon>
        <taxon>Flavobacteriaceae</taxon>
        <taxon>Patiriisocius</taxon>
    </lineage>
</organism>
<keyword evidence="3" id="KW-1185">Reference proteome</keyword>
<dbReference type="Proteomes" id="UP000326509">
    <property type="component" value="Unassembled WGS sequence"/>
</dbReference>
<dbReference type="NCBIfam" id="TIGR03512">
    <property type="entry name" value="GldD_lipo"/>
    <property type="match status" value="1"/>
</dbReference>
<feature type="chain" id="PRO_5023944615" evidence="1">
    <location>
        <begin position="18"/>
        <end position="184"/>
    </location>
</feature>
<keyword evidence="2" id="KW-0449">Lipoprotein</keyword>
<proteinExistence type="predicted"/>
<reference evidence="2 3" key="1">
    <citation type="submission" date="2019-08" db="EMBL/GenBank/DDBJ databases">
        <title>Draft genome sequence of Ulvibacter marinus type strain NBRC 109484.</title>
        <authorList>
            <person name="Kawano K."/>
            <person name="Ushijima N."/>
            <person name="Kihara M."/>
            <person name="Itoh H."/>
        </authorList>
    </citation>
    <scope>NUCLEOTIDE SEQUENCE [LARGE SCALE GENOMIC DNA]</scope>
    <source>
        <strain evidence="2 3">NBRC 109484</strain>
    </source>
</reference>
<dbReference type="RefSeq" id="WP_151674767.1">
    <property type="nucleotide sequence ID" value="NZ_BKCG01000007.1"/>
</dbReference>
<dbReference type="OrthoDB" id="679501at2"/>
<name>A0A5J4J732_9FLAO</name>
<dbReference type="Pfam" id="PF25593">
    <property type="entry name" value="GldD_lipo"/>
    <property type="match status" value="1"/>
</dbReference>
<gene>
    <name evidence="2" type="primary">gldD</name>
    <name evidence="2" type="ORF">ULMA_24350</name>
</gene>
<evidence type="ECO:0000256" key="1">
    <source>
        <dbReference type="SAM" id="SignalP"/>
    </source>
</evidence>